<keyword evidence="7" id="KW-0963">Cytoplasm</keyword>
<evidence type="ECO:0000256" key="4">
    <source>
        <dbReference type="ARBA" id="ARBA00022857"/>
    </source>
</evidence>
<dbReference type="PANTHER" id="PTHR11063:SF8">
    <property type="entry name" value="DELTA-1-PYRROLINE-5-CARBOXYLATE SYNTHASE"/>
    <property type="match status" value="1"/>
</dbReference>
<sequence>MTSEYLVTLGQEAKKAERKLRTLPTGQKNRALNQMAAALRQVQADILKANQIDLEAGATKGLSAAFLERLTLTPERIEAMAQGLESIAALPDPLQKIDQAWQTDDGLWISRKRVPLGVIGIIYESRPNVTVDATALCLKAGNAVILRGGRDALQSNMAIMKVLRQALSQANLDPNFVQMIDKPDHSLAKEFMQLNDYVDCLIPRGGAGLIQNVIKHATVPVIETGVGNCHLYIHQAADIAKARQILENGKLQRVSVCNALESLLIDAAIVEQLPDLVAGLIQAGVEIRGNQKVCQFVPQATSASESDYAREFNDYILSVKVVDDYQAAIDHIDRYSTGHSEAIVTEDYQVAENFLADVDAAAVYVNASTRFTDGQMFGFGGEIGISTQKLHARGPMGLDALTSYKYQVRGQGQVRS</sequence>
<evidence type="ECO:0000256" key="3">
    <source>
        <dbReference type="ARBA" id="ARBA00022650"/>
    </source>
</evidence>
<dbReference type="NCBIfam" id="NF001221">
    <property type="entry name" value="PRK00197.1"/>
    <property type="match status" value="1"/>
</dbReference>
<dbReference type="OrthoDB" id="9809970at2"/>
<dbReference type="PIRSF" id="PIRSF000151">
    <property type="entry name" value="GPR"/>
    <property type="match status" value="1"/>
</dbReference>
<keyword evidence="2 7" id="KW-0028">Amino-acid biosynthesis</keyword>
<dbReference type="HAMAP" id="MF_00412">
    <property type="entry name" value="ProA"/>
    <property type="match status" value="1"/>
</dbReference>
<evidence type="ECO:0000256" key="1">
    <source>
        <dbReference type="ARBA" id="ARBA00004985"/>
    </source>
</evidence>
<evidence type="ECO:0000313" key="10">
    <source>
        <dbReference type="Proteomes" id="UP000005990"/>
    </source>
</evidence>
<gene>
    <name evidence="7 9" type="primary">proA</name>
    <name evidence="9" type="ORF">HMPREF9257_0276</name>
</gene>
<evidence type="ECO:0000256" key="6">
    <source>
        <dbReference type="ARBA" id="ARBA00049024"/>
    </source>
</evidence>
<reference evidence="9 10" key="1">
    <citation type="submission" date="2010-10" db="EMBL/GenBank/DDBJ databases">
        <authorList>
            <person name="Durkin A.S."/>
            <person name="Madupu R."/>
            <person name="Torralba M."/>
            <person name="Gillis M."/>
            <person name="Methe B."/>
            <person name="Sutton G."/>
            <person name="Nelson K.E."/>
        </authorList>
    </citation>
    <scope>NUCLEOTIDE SEQUENCE [LARGE SCALE GENOMIC DNA]</scope>
    <source>
        <strain evidence="9 10">ACS-139-V-Col8</strain>
    </source>
</reference>
<dbReference type="InterPro" id="IPR015590">
    <property type="entry name" value="Aldehyde_DH_dom"/>
</dbReference>
<dbReference type="GO" id="GO:0055129">
    <property type="term" value="P:L-proline biosynthetic process"/>
    <property type="evidence" value="ECO:0007669"/>
    <property type="project" value="UniProtKB-UniRule"/>
</dbReference>
<comment type="caution">
    <text evidence="9">The sequence shown here is derived from an EMBL/GenBank/DDBJ whole genome shotgun (WGS) entry which is preliminary data.</text>
</comment>
<dbReference type="InterPro" id="IPR016162">
    <property type="entry name" value="Ald_DH_N"/>
</dbReference>
<dbReference type="PANTHER" id="PTHR11063">
    <property type="entry name" value="GLUTAMATE SEMIALDEHYDE DEHYDROGENASE"/>
    <property type="match status" value="1"/>
</dbReference>
<evidence type="ECO:0000313" key="9">
    <source>
        <dbReference type="EMBL" id="EFR31847.1"/>
    </source>
</evidence>
<comment type="similarity">
    <text evidence="7">Belongs to the gamma-glutamyl phosphate reductase family.</text>
</comment>
<dbReference type="InterPro" id="IPR016161">
    <property type="entry name" value="Ald_DH/histidinol_DH"/>
</dbReference>
<comment type="pathway">
    <text evidence="1 7">Amino-acid biosynthesis; L-proline biosynthesis; L-glutamate 5-semialdehyde from L-glutamate: step 2/2.</text>
</comment>
<dbReference type="STRING" id="908337.HMPREF9257_0276"/>
<keyword evidence="3 7" id="KW-0641">Proline biosynthesis</keyword>
<feature type="domain" description="Aldehyde dehydrogenase" evidence="8">
    <location>
        <begin position="11"/>
        <end position="275"/>
    </location>
</feature>
<dbReference type="AlphaFoldDB" id="E4KMH8"/>
<comment type="catalytic activity">
    <reaction evidence="6 7">
        <text>L-glutamate 5-semialdehyde + phosphate + NADP(+) = L-glutamyl 5-phosphate + NADPH + H(+)</text>
        <dbReference type="Rhea" id="RHEA:19541"/>
        <dbReference type="ChEBI" id="CHEBI:15378"/>
        <dbReference type="ChEBI" id="CHEBI:43474"/>
        <dbReference type="ChEBI" id="CHEBI:57783"/>
        <dbReference type="ChEBI" id="CHEBI:58066"/>
        <dbReference type="ChEBI" id="CHEBI:58274"/>
        <dbReference type="ChEBI" id="CHEBI:58349"/>
        <dbReference type="EC" id="1.2.1.41"/>
    </reaction>
</comment>
<dbReference type="InterPro" id="IPR012134">
    <property type="entry name" value="Glu-5-SA_DH"/>
</dbReference>
<dbReference type="RefSeq" id="WP_006417687.1">
    <property type="nucleotide sequence ID" value="NZ_AENN01000005.1"/>
</dbReference>
<evidence type="ECO:0000256" key="5">
    <source>
        <dbReference type="ARBA" id="ARBA00023002"/>
    </source>
</evidence>
<dbReference type="SUPFAM" id="SSF53720">
    <property type="entry name" value="ALDH-like"/>
    <property type="match status" value="1"/>
</dbReference>
<dbReference type="GO" id="GO:0050661">
    <property type="term" value="F:NADP binding"/>
    <property type="evidence" value="ECO:0007669"/>
    <property type="project" value="InterPro"/>
</dbReference>
<dbReference type="EMBL" id="AENN01000005">
    <property type="protein sequence ID" value="EFR31847.1"/>
    <property type="molecule type" value="Genomic_DNA"/>
</dbReference>
<dbReference type="InterPro" id="IPR000965">
    <property type="entry name" value="GPR_dom"/>
</dbReference>
<dbReference type="Gene3D" id="3.40.605.10">
    <property type="entry name" value="Aldehyde Dehydrogenase, Chain A, domain 1"/>
    <property type="match status" value="1"/>
</dbReference>
<accession>E4KMH8</accession>
<dbReference type="NCBIfam" id="TIGR00407">
    <property type="entry name" value="proA"/>
    <property type="match status" value="1"/>
</dbReference>
<evidence type="ECO:0000256" key="2">
    <source>
        <dbReference type="ARBA" id="ARBA00022605"/>
    </source>
</evidence>
<keyword evidence="10" id="KW-1185">Reference proteome</keyword>
<organism evidence="9 10">
    <name type="scientific">Eremococcus coleocola ACS-139-V-Col8</name>
    <dbReference type="NCBI Taxonomy" id="908337"/>
    <lineage>
        <taxon>Bacteria</taxon>
        <taxon>Bacillati</taxon>
        <taxon>Bacillota</taxon>
        <taxon>Bacilli</taxon>
        <taxon>Lactobacillales</taxon>
        <taxon>Aerococcaceae</taxon>
        <taxon>Eremococcus</taxon>
    </lineage>
</organism>
<dbReference type="UniPathway" id="UPA00098">
    <property type="reaction ID" value="UER00360"/>
</dbReference>
<comment type="subcellular location">
    <subcellularLocation>
        <location evidence="7">Cytoplasm</location>
    </subcellularLocation>
</comment>
<feature type="domain" description="Aldehyde dehydrogenase" evidence="8">
    <location>
        <begin position="316"/>
        <end position="404"/>
    </location>
</feature>
<protein>
    <recommendedName>
        <fullName evidence="7">Gamma-glutamyl phosphate reductase</fullName>
        <shortName evidence="7">GPR</shortName>
        <ecNumber evidence="7">1.2.1.41</ecNumber>
    </recommendedName>
    <alternativeName>
        <fullName evidence="7">Glutamate-5-semialdehyde dehydrogenase</fullName>
    </alternativeName>
    <alternativeName>
        <fullName evidence="7">Glutamyl-gamma-semialdehyde dehydrogenase</fullName>
        <shortName evidence="7">GSA dehydrogenase</shortName>
    </alternativeName>
</protein>
<dbReference type="CDD" id="cd07079">
    <property type="entry name" value="ALDH_F18-19_ProA-GPR"/>
    <property type="match status" value="1"/>
</dbReference>
<evidence type="ECO:0000256" key="7">
    <source>
        <dbReference type="HAMAP-Rule" id="MF_00412"/>
    </source>
</evidence>
<keyword evidence="4 7" id="KW-0521">NADP</keyword>
<dbReference type="Gene3D" id="3.40.309.10">
    <property type="entry name" value="Aldehyde Dehydrogenase, Chain A, domain 2"/>
    <property type="match status" value="1"/>
</dbReference>
<dbReference type="GO" id="GO:0005737">
    <property type="term" value="C:cytoplasm"/>
    <property type="evidence" value="ECO:0007669"/>
    <property type="project" value="UniProtKB-SubCell"/>
</dbReference>
<comment type="function">
    <text evidence="7">Catalyzes the NADPH-dependent reduction of L-glutamate 5-phosphate into L-glutamate 5-semialdehyde and phosphate. The product spontaneously undergoes cyclization to form 1-pyrroline-5-carboxylate.</text>
</comment>
<dbReference type="Pfam" id="PF00171">
    <property type="entry name" value="Aldedh"/>
    <property type="match status" value="2"/>
</dbReference>
<name>E4KMH8_9LACT</name>
<dbReference type="Proteomes" id="UP000005990">
    <property type="component" value="Unassembled WGS sequence"/>
</dbReference>
<dbReference type="FunFam" id="3.40.309.10:FF:000006">
    <property type="entry name" value="Gamma-glutamyl phosphate reductase"/>
    <property type="match status" value="1"/>
</dbReference>
<dbReference type="InterPro" id="IPR020593">
    <property type="entry name" value="G-glutamylP_reductase_CS"/>
</dbReference>
<dbReference type="EC" id="1.2.1.41" evidence="7"/>
<proteinExistence type="inferred from homology"/>
<keyword evidence="5 7" id="KW-0560">Oxidoreductase</keyword>
<dbReference type="PROSITE" id="PS01223">
    <property type="entry name" value="PROA"/>
    <property type="match status" value="1"/>
</dbReference>
<dbReference type="InterPro" id="IPR016163">
    <property type="entry name" value="Ald_DH_C"/>
</dbReference>
<dbReference type="GO" id="GO:0004350">
    <property type="term" value="F:glutamate-5-semialdehyde dehydrogenase activity"/>
    <property type="evidence" value="ECO:0007669"/>
    <property type="project" value="UniProtKB-UniRule"/>
</dbReference>
<dbReference type="eggNOG" id="COG0014">
    <property type="taxonomic scope" value="Bacteria"/>
</dbReference>
<evidence type="ECO:0000259" key="8">
    <source>
        <dbReference type="Pfam" id="PF00171"/>
    </source>
</evidence>